<organism evidence="2 3">
    <name type="scientific">Lithocarpus litseifolius</name>
    <dbReference type="NCBI Taxonomy" id="425828"/>
    <lineage>
        <taxon>Eukaryota</taxon>
        <taxon>Viridiplantae</taxon>
        <taxon>Streptophyta</taxon>
        <taxon>Embryophyta</taxon>
        <taxon>Tracheophyta</taxon>
        <taxon>Spermatophyta</taxon>
        <taxon>Magnoliopsida</taxon>
        <taxon>eudicotyledons</taxon>
        <taxon>Gunneridae</taxon>
        <taxon>Pentapetalae</taxon>
        <taxon>rosids</taxon>
        <taxon>fabids</taxon>
        <taxon>Fagales</taxon>
        <taxon>Fagaceae</taxon>
        <taxon>Lithocarpus</taxon>
    </lineage>
</organism>
<keyword evidence="3" id="KW-1185">Reference proteome</keyword>
<evidence type="ECO:0000259" key="1">
    <source>
        <dbReference type="Pfam" id="PF13966"/>
    </source>
</evidence>
<feature type="domain" description="Reverse transcriptase zinc-binding" evidence="1">
    <location>
        <begin position="27"/>
        <end position="112"/>
    </location>
</feature>
<protein>
    <recommendedName>
        <fullName evidence="1">Reverse transcriptase zinc-binding domain-containing protein</fullName>
    </recommendedName>
</protein>
<dbReference type="EMBL" id="JAZDWU010000001">
    <property type="protein sequence ID" value="KAL0016968.1"/>
    <property type="molecule type" value="Genomic_DNA"/>
</dbReference>
<comment type="caution">
    <text evidence="2">The sequence shown here is derived from an EMBL/GenBank/DDBJ whole genome shotgun (WGS) entry which is preliminary data.</text>
</comment>
<dbReference type="AlphaFoldDB" id="A0AAW2E1W7"/>
<dbReference type="Proteomes" id="UP001459277">
    <property type="component" value="Unassembled WGS sequence"/>
</dbReference>
<evidence type="ECO:0000313" key="2">
    <source>
        <dbReference type="EMBL" id="KAL0016968.1"/>
    </source>
</evidence>
<evidence type="ECO:0000313" key="3">
    <source>
        <dbReference type="Proteomes" id="UP001459277"/>
    </source>
</evidence>
<dbReference type="InterPro" id="IPR026960">
    <property type="entry name" value="RVT-Znf"/>
</dbReference>
<sequence length="255" mass="29105">MIQAIPVTIMSRGTDKLTWAGSPQGTFDLKSAYRLAMGLDTISPFSASWIWKAETLPKIKTFPWRCAHNSIGVKVCLERTGITQEIMCPIYQGGSETIFHALRDCHQLKCMWNQLGISSSKHEFWRNDLQSWLSLNGWIMSSLCATQPPWKVVFPIAIWNVWKSRNNVVINRKNRNLSLDMEIVKLLASRIPQIHIKHCFRQANRCANSLARMSFSIDVDFSSFDSPPVDLVDVFEDDLNGVCFNRICPELDVLL</sequence>
<gene>
    <name evidence="2" type="ORF">SO802_004037</name>
</gene>
<reference evidence="2 3" key="1">
    <citation type="submission" date="2024-01" db="EMBL/GenBank/DDBJ databases">
        <title>A telomere-to-telomere, gap-free genome of sweet tea (Lithocarpus litseifolius).</title>
        <authorList>
            <person name="Zhou J."/>
        </authorList>
    </citation>
    <scope>NUCLEOTIDE SEQUENCE [LARGE SCALE GENOMIC DNA]</scope>
    <source>
        <strain evidence="2">Zhou-2022a</strain>
        <tissue evidence="2">Leaf</tissue>
    </source>
</reference>
<name>A0AAW2E1W7_9ROSI</name>
<dbReference type="Pfam" id="PF13966">
    <property type="entry name" value="zf-RVT"/>
    <property type="match status" value="1"/>
</dbReference>
<accession>A0AAW2E1W7</accession>
<proteinExistence type="predicted"/>